<evidence type="ECO:0000313" key="2">
    <source>
        <dbReference type="Proteomes" id="UP000399805"/>
    </source>
</evidence>
<organism evidence="1 2">
    <name type="scientific">Amycolatopsis camponoti</name>
    <dbReference type="NCBI Taxonomy" id="2606593"/>
    <lineage>
        <taxon>Bacteria</taxon>
        <taxon>Bacillati</taxon>
        <taxon>Actinomycetota</taxon>
        <taxon>Actinomycetes</taxon>
        <taxon>Pseudonocardiales</taxon>
        <taxon>Pseudonocardiaceae</taxon>
        <taxon>Amycolatopsis</taxon>
    </lineage>
</organism>
<dbReference type="Proteomes" id="UP000399805">
    <property type="component" value="Unassembled WGS sequence"/>
</dbReference>
<sequence>MAGLPHLPPGLKAETFAYADGRQVTVYRAPYRSEGPVLTDEHGTHVLYYMFAEYVFRWPERTTRVDVGHGSIGKHMRLREGLTITGRWSPGRLAEFGQHWVAEHLRKFGIP</sequence>
<dbReference type="RefSeq" id="WP_230862410.1">
    <property type="nucleotide sequence ID" value="NZ_CABVGP010000001.1"/>
</dbReference>
<name>A0A6I8LL32_9PSEU</name>
<accession>A0A6I8LL32</accession>
<dbReference type="EMBL" id="CABVGP010000001">
    <property type="protein sequence ID" value="VVJ17108.1"/>
    <property type="molecule type" value="Genomic_DNA"/>
</dbReference>
<protein>
    <submittedName>
        <fullName evidence="1">Uncharacterized protein</fullName>
    </submittedName>
</protein>
<gene>
    <name evidence="1" type="ORF">AA23TX_02129</name>
</gene>
<dbReference type="AlphaFoldDB" id="A0A6I8LL32"/>
<evidence type="ECO:0000313" key="1">
    <source>
        <dbReference type="EMBL" id="VVJ17108.1"/>
    </source>
</evidence>
<keyword evidence="2" id="KW-1185">Reference proteome</keyword>
<proteinExistence type="predicted"/>
<reference evidence="1 2" key="1">
    <citation type="submission" date="2019-09" db="EMBL/GenBank/DDBJ databases">
        <authorList>
            <person name="Leyn A S."/>
        </authorList>
    </citation>
    <scope>NUCLEOTIDE SEQUENCE [LARGE SCALE GENOMIC DNA]</scope>
    <source>
        <strain evidence="1">AA231_1</strain>
    </source>
</reference>